<evidence type="ECO:0000256" key="1">
    <source>
        <dbReference type="ARBA" id="ARBA00004273"/>
    </source>
</evidence>
<evidence type="ECO:0000256" key="2">
    <source>
        <dbReference type="ARBA" id="ARBA00009575"/>
    </source>
</evidence>
<comment type="similarity">
    <text evidence="2">Belongs to the COX20 family.</text>
</comment>
<dbReference type="PANTHER" id="PTHR31586:SF1">
    <property type="entry name" value="CYTOCHROME C OXIDASE ASSEMBLY PROTEIN COX20, MITOCHONDRIAL"/>
    <property type="match status" value="1"/>
</dbReference>
<proteinExistence type="inferred from homology"/>
<feature type="transmembrane region" description="Helical" evidence="9">
    <location>
        <begin position="21"/>
        <end position="43"/>
    </location>
</feature>
<evidence type="ECO:0000256" key="4">
    <source>
        <dbReference type="ARBA" id="ARBA00022692"/>
    </source>
</evidence>
<keyword evidence="8 9" id="KW-0472">Membrane</keyword>
<dbReference type="KEGG" id="osn:115217438"/>
<evidence type="ECO:0000256" key="8">
    <source>
        <dbReference type="ARBA" id="ARBA00023136"/>
    </source>
</evidence>
<keyword evidence="10" id="KW-1185">Reference proteome</keyword>
<dbReference type="GO" id="GO:0033617">
    <property type="term" value="P:mitochondrial respiratory chain complex IV assembly"/>
    <property type="evidence" value="ECO:0007669"/>
    <property type="project" value="InterPro"/>
</dbReference>
<evidence type="ECO:0000313" key="10">
    <source>
        <dbReference type="Proteomes" id="UP000515154"/>
    </source>
</evidence>
<reference evidence="11" key="1">
    <citation type="submission" date="2025-08" db="UniProtKB">
        <authorList>
            <consortium name="RefSeq"/>
        </authorList>
    </citation>
    <scope>IDENTIFICATION</scope>
</reference>
<sequence length="104" mass="11602">MSDNNIEETDEKSQSITNIPCMRNSLLTGLSSGIIGGLAYFLFTSNVRVATHVGVGTYAILATASWSFCRYNYSKMKFQQREIRQAFQTAVIQNVEKESNLPKA</sequence>
<dbReference type="PANTHER" id="PTHR31586">
    <property type="entry name" value="CYTOCHROME C OXIDASE PROTEIN 20"/>
    <property type="match status" value="1"/>
</dbReference>
<accession>A0A6P7SXU8</accession>
<dbReference type="RefSeq" id="XP_029642997.1">
    <property type="nucleotide sequence ID" value="XM_029787137.2"/>
</dbReference>
<evidence type="ECO:0000256" key="3">
    <source>
        <dbReference type="ARBA" id="ARBA00017689"/>
    </source>
</evidence>
<dbReference type="InterPro" id="IPR022533">
    <property type="entry name" value="Cox20"/>
</dbReference>
<keyword evidence="6 9" id="KW-1133">Transmembrane helix</keyword>
<evidence type="ECO:0000256" key="9">
    <source>
        <dbReference type="SAM" id="Phobius"/>
    </source>
</evidence>
<protein>
    <recommendedName>
        <fullName evidence="3">Cytochrome c oxidase assembly protein COX20, mitochondrial</fullName>
    </recommendedName>
</protein>
<feature type="transmembrane region" description="Helical" evidence="9">
    <location>
        <begin position="49"/>
        <end position="69"/>
    </location>
</feature>
<evidence type="ECO:0000256" key="6">
    <source>
        <dbReference type="ARBA" id="ARBA00022989"/>
    </source>
</evidence>
<dbReference type="PRINTS" id="PR02049">
    <property type="entry name" value="PROTEINF36A"/>
</dbReference>
<keyword evidence="5" id="KW-0999">Mitochondrion inner membrane</keyword>
<evidence type="ECO:0000313" key="11">
    <source>
        <dbReference type="RefSeq" id="XP_029642997.1"/>
    </source>
</evidence>
<dbReference type="AlphaFoldDB" id="A0A6P7SXU8"/>
<organism evidence="10 11">
    <name type="scientific">Octopus sinensis</name>
    <name type="common">East Asian common octopus</name>
    <dbReference type="NCBI Taxonomy" id="2607531"/>
    <lineage>
        <taxon>Eukaryota</taxon>
        <taxon>Metazoa</taxon>
        <taxon>Spiralia</taxon>
        <taxon>Lophotrochozoa</taxon>
        <taxon>Mollusca</taxon>
        <taxon>Cephalopoda</taxon>
        <taxon>Coleoidea</taxon>
        <taxon>Octopodiformes</taxon>
        <taxon>Octopoda</taxon>
        <taxon>Incirrata</taxon>
        <taxon>Octopodidae</taxon>
        <taxon>Octopus</taxon>
    </lineage>
</organism>
<keyword evidence="4 9" id="KW-0812">Transmembrane</keyword>
<evidence type="ECO:0000256" key="7">
    <source>
        <dbReference type="ARBA" id="ARBA00023128"/>
    </source>
</evidence>
<keyword evidence="7" id="KW-0496">Mitochondrion</keyword>
<comment type="subcellular location">
    <subcellularLocation>
        <location evidence="1">Mitochondrion inner membrane</location>
    </subcellularLocation>
</comment>
<name>A0A6P7SXU8_9MOLL</name>
<evidence type="ECO:0000256" key="5">
    <source>
        <dbReference type="ARBA" id="ARBA00022792"/>
    </source>
</evidence>
<gene>
    <name evidence="11" type="primary">LOC115217438</name>
</gene>
<dbReference type="GO" id="GO:0005743">
    <property type="term" value="C:mitochondrial inner membrane"/>
    <property type="evidence" value="ECO:0007669"/>
    <property type="project" value="UniProtKB-SubCell"/>
</dbReference>
<dbReference type="Proteomes" id="UP000515154">
    <property type="component" value="Linkage group LG11"/>
</dbReference>
<dbReference type="Pfam" id="PF12597">
    <property type="entry name" value="Cox20"/>
    <property type="match status" value="1"/>
</dbReference>